<dbReference type="AlphaFoldDB" id="A0A6N4SPK5"/>
<evidence type="ECO:0000256" key="7">
    <source>
        <dbReference type="ARBA" id="ARBA00023049"/>
    </source>
</evidence>
<dbReference type="Gene3D" id="2.60.40.10">
    <property type="entry name" value="Immunoglobulins"/>
    <property type="match status" value="4"/>
</dbReference>
<comment type="similarity">
    <text evidence="1">Belongs to the peptidase M43B family.</text>
</comment>
<keyword evidence="3" id="KW-0479">Metal-binding</keyword>
<keyword evidence="4" id="KW-0732">Signal</keyword>
<evidence type="ECO:0000256" key="3">
    <source>
        <dbReference type="ARBA" id="ARBA00022723"/>
    </source>
</evidence>
<dbReference type="InterPro" id="IPR013783">
    <property type="entry name" value="Ig-like_fold"/>
</dbReference>
<dbReference type="Gene3D" id="3.40.390.10">
    <property type="entry name" value="Collagenase (Catalytic Domain)"/>
    <property type="match status" value="1"/>
</dbReference>
<sequence length="859" mass="96210">MLSITQPHMKYIYLLLFLFCSPLFVFSQNYSDTDTSKTVKLSSDAISRYYSSGRNLRTSAANDIVPLKIHVVIPESSASYIDSISIMREIGKANLVFASIGIEFQLCGAIDFIPNNRWLNLDSYDEQWELLDAYNDPRTVDLFIVAQINQISACGYASLGWDGDGFIVIQNPCYNEDVLLHELGHYFNLYHTHDDLYGKELVNGSNCSTAGDFICDTPADPNLYNMVSSQTCQYTSSQTDANGTVYHPNPANFMSYAPQNCRNTFTPQQLQRMRFFYDNITKKYLSCSRLPDFMVDILQDKATLDKATPTNVTFVLSNYSGNIYTGPVTYSISVKSLYGDIVNLKTGTISKRFPILSRDTISVSVVVPANLTDGNYTLIVSADPGKILAEIFENNNEDEMEVGIYSHDLQLPDLKISYKAPADHFAGTGYTILSTVTNYGNVTTSSFYNIILISSDTIPDISDVSRIYPVSELAPGTAYSAQFTLPLPKNLNEPAYVIIIADYMGDVTEISEKNNTAIIKVNNLIPPDNYVKPDLTITNAKFTFQNNGTLSVLDRPRIQYNTTNIGPGLEVGSLTGIYISQDQNLSGDDILIYTTLLDYAQCTIPLQIPTGNYYILIKADCKDFIYETNELNNVASIPIHINNTPLPDLTYSKTSLSSYHWDYNTNFEFNAEVKNVGTGNCTWWFYTLYIQKEKYSYINPLFRYAVPEFYNSAMRSDLISAGGTYSISYTGKVYENTFEEGYYYIASCVTVGAGLDWEDNNCTVFDKPVLISKQIATSNLDINNKDEHISIFPNPANTEIFIATDQLFDEIVISTIEGETLKISAMKNQLDVSDLKPGIYLIKFTSDSKVLIKKIIISN</sequence>
<dbReference type="Pfam" id="PF07705">
    <property type="entry name" value="CARDB"/>
    <property type="match status" value="2"/>
</dbReference>
<dbReference type="EMBL" id="CP000383">
    <property type="protein sequence ID" value="ABG58257.1"/>
    <property type="molecule type" value="Genomic_DNA"/>
</dbReference>
<evidence type="ECO:0000259" key="9">
    <source>
        <dbReference type="Pfam" id="PF05572"/>
    </source>
</evidence>
<protein>
    <recommendedName>
        <fullName evidence="14">Secretion system C-terminal sorting domain-containing protein</fullName>
    </recommendedName>
</protein>
<evidence type="ECO:0000313" key="13">
    <source>
        <dbReference type="Proteomes" id="UP000001822"/>
    </source>
</evidence>
<keyword evidence="8" id="KW-1015">Disulfide bond</keyword>
<dbReference type="NCBIfam" id="TIGR04183">
    <property type="entry name" value="Por_Secre_tail"/>
    <property type="match status" value="1"/>
</dbReference>
<proteinExistence type="inferred from homology"/>
<dbReference type="InterPro" id="IPR024079">
    <property type="entry name" value="MetalloPept_cat_dom_sf"/>
</dbReference>
<feature type="domain" description="CARDB" evidence="10">
    <location>
        <begin position="412"/>
        <end position="516"/>
    </location>
</feature>
<dbReference type="GO" id="GO:0046872">
    <property type="term" value="F:metal ion binding"/>
    <property type="evidence" value="ECO:0007669"/>
    <property type="project" value="UniProtKB-KW"/>
</dbReference>
<dbReference type="GO" id="GO:0008237">
    <property type="term" value="F:metallopeptidase activity"/>
    <property type="evidence" value="ECO:0007669"/>
    <property type="project" value="UniProtKB-KW"/>
</dbReference>
<keyword evidence="5" id="KW-0378">Hydrolase</keyword>
<evidence type="ECO:0000256" key="2">
    <source>
        <dbReference type="ARBA" id="ARBA00022670"/>
    </source>
</evidence>
<evidence type="ECO:0000259" key="11">
    <source>
        <dbReference type="Pfam" id="PF18962"/>
    </source>
</evidence>
<keyword evidence="13" id="KW-1185">Reference proteome</keyword>
<dbReference type="Pfam" id="PF05572">
    <property type="entry name" value="Peptidase_M43"/>
    <property type="match status" value="1"/>
</dbReference>
<evidence type="ECO:0000256" key="8">
    <source>
        <dbReference type="ARBA" id="ARBA00023157"/>
    </source>
</evidence>
<evidence type="ECO:0000259" key="10">
    <source>
        <dbReference type="Pfam" id="PF07705"/>
    </source>
</evidence>
<dbReference type="KEGG" id="chu:CHU_0980"/>
<feature type="domain" description="Peptidase M43 pregnancy-associated plasma-A" evidence="9">
    <location>
        <begin position="175"/>
        <end position="275"/>
    </location>
</feature>
<dbReference type="PANTHER" id="PTHR47466">
    <property type="match status" value="1"/>
</dbReference>
<dbReference type="InterPro" id="IPR011635">
    <property type="entry name" value="CARDB"/>
</dbReference>
<dbReference type="SUPFAM" id="SSF55486">
    <property type="entry name" value="Metalloproteases ('zincins'), catalytic domain"/>
    <property type="match status" value="1"/>
</dbReference>
<reference evidence="12 13" key="1">
    <citation type="journal article" date="2007" name="Appl. Environ. Microbiol.">
        <title>Genome sequence of the cellulolytic gliding bacterium Cytophaga hutchinsonii.</title>
        <authorList>
            <person name="Xie G."/>
            <person name="Bruce D.C."/>
            <person name="Challacombe J.F."/>
            <person name="Chertkov O."/>
            <person name="Detter J.C."/>
            <person name="Gilna P."/>
            <person name="Han C.S."/>
            <person name="Lucas S."/>
            <person name="Misra M."/>
            <person name="Myers G.L."/>
            <person name="Richardson P."/>
            <person name="Tapia R."/>
            <person name="Thayer N."/>
            <person name="Thompson L.S."/>
            <person name="Brettin T.S."/>
            <person name="Henrissat B."/>
            <person name="Wilson D.B."/>
            <person name="McBride M.J."/>
        </authorList>
    </citation>
    <scope>NUCLEOTIDE SEQUENCE [LARGE SCALE GENOMIC DNA]</scope>
    <source>
        <strain evidence="13">ATCC 33406 / DSM 1761 / CIP 103989 / NBRC 15051 / NCIMB 9469 / D465</strain>
    </source>
</reference>
<keyword evidence="2" id="KW-0645">Protease</keyword>
<evidence type="ECO:0008006" key="14">
    <source>
        <dbReference type="Google" id="ProtNLM"/>
    </source>
</evidence>
<organism evidence="12 13">
    <name type="scientific">Cytophaga hutchinsonii (strain ATCC 33406 / DSM 1761 / CIP 103989 / NBRC 15051 / NCIMB 9469 / D465)</name>
    <dbReference type="NCBI Taxonomy" id="269798"/>
    <lineage>
        <taxon>Bacteria</taxon>
        <taxon>Pseudomonadati</taxon>
        <taxon>Bacteroidota</taxon>
        <taxon>Cytophagia</taxon>
        <taxon>Cytophagales</taxon>
        <taxon>Cytophagaceae</taxon>
        <taxon>Cytophaga</taxon>
    </lineage>
</organism>
<evidence type="ECO:0000256" key="1">
    <source>
        <dbReference type="ARBA" id="ARBA00008721"/>
    </source>
</evidence>
<evidence type="ECO:0000256" key="4">
    <source>
        <dbReference type="ARBA" id="ARBA00022729"/>
    </source>
</evidence>
<name>A0A6N4SPK5_CYTH3</name>
<keyword evidence="6" id="KW-0862">Zinc</keyword>
<dbReference type="PANTHER" id="PTHR47466:SF1">
    <property type="entry name" value="METALLOPROTEASE MEP1 (AFU_ORTHOLOGUE AFUA_1G07730)-RELATED"/>
    <property type="match status" value="1"/>
</dbReference>
<accession>A0A6N4SPK5</accession>
<evidence type="ECO:0000256" key="5">
    <source>
        <dbReference type="ARBA" id="ARBA00022801"/>
    </source>
</evidence>
<feature type="domain" description="Secretion system C-terminal sorting" evidence="11">
    <location>
        <begin position="791"/>
        <end position="857"/>
    </location>
</feature>
<dbReference type="InterPro" id="IPR026444">
    <property type="entry name" value="Secre_tail"/>
</dbReference>
<evidence type="ECO:0000313" key="12">
    <source>
        <dbReference type="EMBL" id="ABG58257.1"/>
    </source>
</evidence>
<dbReference type="Proteomes" id="UP000001822">
    <property type="component" value="Chromosome"/>
</dbReference>
<evidence type="ECO:0000256" key="6">
    <source>
        <dbReference type="ARBA" id="ARBA00022833"/>
    </source>
</evidence>
<keyword evidence="7" id="KW-0482">Metalloprotease</keyword>
<dbReference type="Pfam" id="PF18962">
    <property type="entry name" value="Por_Secre_tail"/>
    <property type="match status" value="1"/>
</dbReference>
<dbReference type="InterPro" id="IPR008754">
    <property type="entry name" value="Peptidase_M43"/>
</dbReference>
<dbReference type="CDD" id="cd04275">
    <property type="entry name" value="ZnMc_pappalysin_like"/>
    <property type="match status" value="1"/>
</dbReference>
<feature type="domain" description="CARDB" evidence="10">
    <location>
        <begin position="532"/>
        <end position="636"/>
    </location>
</feature>
<dbReference type="GO" id="GO:0006508">
    <property type="term" value="P:proteolysis"/>
    <property type="evidence" value="ECO:0007669"/>
    <property type="project" value="UniProtKB-KW"/>
</dbReference>
<gene>
    <name evidence="12" type="ordered locus">CHU_0980</name>
</gene>